<comment type="caution">
    <text evidence="1">The sequence shown here is derived from an EMBL/GenBank/DDBJ whole genome shotgun (WGS) entry which is preliminary data.</text>
</comment>
<name>A0A2T5I0K1_9PROT</name>
<dbReference type="EMBL" id="QAOK01000053">
    <property type="protein sequence ID" value="PTQ77346.1"/>
    <property type="molecule type" value="Genomic_DNA"/>
</dbReference>
<accession>A0A2T5I0K1</accession>
<dbReference type="AlphaFoldDB" id="A0A2T5I0K1"/>
<dbReference type="Proteomes" id="UP000244152">
    <property type="component" value="Unassembled WGS sequence"/>
</dbReference>
<evidence type="ECO:0000313" key="1">
    <source>
        <dbReference type="EMBL" id="PTQ77346.1"/>
    </source>
</evidence>
<proteinExistence type="predicted"/>
<organism evidence="1 2">
    <name type="scientific">Nitrosospira multiformis</name>
    <dbReference type="NCBI Taxonomy" id="1231"/>
    <lineage>
        <taxon>Bacteria</taxon>
        <taxon>Pseudomonadati</taxon>
        <taxon>Pseudomonadota</taxon>
        <taxon>Betaproteobacteria</taxon>
        <taxon>Nitrosomonadales</taxon>
        <taxon>Nitrosomonadaceae</taxon>
        <taxon>Nitrosospira</taxon>
    </lineage>
</organism>
<protein>
    <submittedName>
        <fullName evidence="1">Uncharacterized protein</fullName>
    </submittedName>
</protein>
<dbReference type="RefSeq" id="WP_107763411.1">
    <property type="nucleotide sequence ID" value="NZ_QAOK01000053.1"/>
</dbReference>
<evidence type="ECO:0000313" key="2">
    <source>
        <dbReference type="Proteomes" id="UP000244152"/>
    </source>
</evidence>
<sequence length="76" mass="8959">MKNMKRALRRHHIARLKAVRRFHWGQDLRHNTKSLGKVVDTPCPCSCWMCGNPRRYFEARTRQELAGQLALAEQEV</sequence>
<reference evidence="1 2" key="1">
    <citation type="submission" date="2018-04" db="EMBL/GenBank/DDBJ databases">
        <title>Active sludge and wastewater microbial communities from Klosterneuburg, Austria.</title>
        <authorList>
            <person name="Wagner M."/>
        </authorList>
    </citation>
    <scope>NUCLEOTIDE SEQUENCE [LARGE SCALE GENOMIC DNA]</scope>
    <source>
        <strain evidence="1 2">Nl12</strain>
    </source>
</reference>
<gene>
    <name evidence="1" type="ORF">C8R21_1533</name>
</gene>